<dbReference type="EMBL" id="JACHHB010000005">
    <property type="protein sequence ID" value="MBB5173243.1"/>
    <property type="molecule type" value="Genomic_DNA"/>
</dbReference>
<dbReference type="AlphaFoldDB" id="A0A840QPI8"/>
<feature type="transmembrane region" description="Helical" evidence="1">
    <location>
        <begin position="5"/>
        <end position="26"/>
    </location>
</feature>
<sequence length="88" mass="10362">MKPIYVIFTVLGLMLFAFMMRIVFLTTPLYDIFAHSPVWQGAIILAIIYSAYRYFSDRSTRVETEATKESEQALAKWLLRYRDKKMGQ</sequence>
<evidence type="ECO:0000313" key="2">
    <source>
        <dbReference type="EMBL" id="MBB5173243.1"/>
    </source>
</evidence>
<name>A0A840QPI8_9BACI</name>
<reference evidence="2 3" key="1">
    <citation type="submission" date="2020-08" db="EMBL/GenBank/DDBJ databases">
        <title>Genomic Encyclopedia of Type Strains, Phase IV (KMG-IV): sequencing the most valuable type-strain genomes for metagenomic binning, comparative biology and taxonomic classification.</title>
        <authorList>
            <person name="Goeker M."/>
        </authorList>
    </citation>
    <scope>NUCLEOTIDE SEQUENCE [LARGE SCALE GENOMIC DNA]</scope>
    <source>
        <strain evidence="2 3">DSM 24696</strain>
    </source>
</reference>
<keyword evidence="1" id="KW-0812">Transmembrane</keyword>
<feature type="transmembrane region" description="Helical" evidence="1">
    <location>
        <begin position="32"/>
        <end position="52"/>
    </location>
</feature>
<dbReference type="Proteomes" id="UP000551878">
    <property type="component" value="Unassembled WGS sequence"/>
</dbReference>
<comment type="caution">
    <text evidence="2">The sequence shown here is derived from an EMBL/GenBank/DDBJ whole genome shotgun (WGS) entry which is preliminary data.</text>
</comment>
<organism evidence="2 3">
    <name type="scientific">Texcoconibacillus texcoconensis</name>
    <dbReference type="NCBI Taxonomy" id="1095777"/>
    <lineage>
        <taxon>Bacteria</taxon>
        <taxon>Bacillati</taxon>
        <taxon>Bacillota</taxon>
        <taxon>Bacilli</taxon>
        <taxon>Bacillales</taxon>
        <taxon>Bacillaceae</taxon>
        <taxon>Texcoconibacillus</taxon>
    </lineage>
</organism>
<gene>
    <name evidence="2" type="ORF">HNQ41_001412</name>
</gene>
<protein>
    <submittedName>
        <fullName evidence="2">Uncharacterized protein</fullName>
    </submittedName>
</protein>
<keyword evidence="3" id="KW-1185">Reference proteome</keyword>
<dbReference type="RefSeq" id="WP_184663695.1">
    <property type="nucleotide sequence ID" value="NZ_JACHHB010000005.1"/>
</dbReference>
<evidence type="ECO:0000256" key="1">
    <source>
        <dbReference type="SAM" id="Phobius"/>
    </source>
</evidence>
<proteinExistence type="predicted"/>
<accession>A0A840QPI8</accession>
<keyword evidence="1" id="KW-0472">Membrane</keyword>
<evidence type="ECO:0000313" key="3">
    <source>
        <dbReference type="Proteomes" id="UP000551878"/>
    </source>
</evidence>
<keyword evidence="1" id="KW-1133">Transmembrane helix</keyword>